<gene>
    <name evidence="1" type="ORF">BD410DRAFT_820528</name>
</gene>
<protein>
    <recommendedName>
        <fullName evidence="3">Adenylate kinase</fullName>
    </recommendedName>
</protein>
<sequence length="196" mass="22540">MSSIPPLKGDEKHNYRVHIVGNSGESTLAKELAEMLGVPSIHMDRVFWKPGWQEPTNEEFAAKLRALLDQYPDGWVIDGNYDRRGGTLVGERATDVIWLDPPLLLYFPRICYRTFLRLLRIGEPCAPGCNETISEVFFSKESIIWWCLSHHWVSRKKNGKRMEEGGVDVGGNMRRIGGWGHELEEWKKSVQRMIQS</sequence>
<accession>A0A4Y7Q952</accession>
<organism evidence="1 2">
    <name type="scientific">Rickenella mellea</name>
    <dbReference type="NCBI Taxonomy" id="50990"/>
    <lineage>
        <taxon>Eukaryota</taxon>
        <taxon>Fungi</taxon>
        <taxon>Dikarya</taxon>
        <taxon>Basidiomycota</taxon>
        <taxon>Agaricomycotina</taxon>
        <taxon>Agaricomycetes</taxon>
        <taxon>Hymenochaetales</taxon>
        <taxon>Rickenellaceae</taxon>
        <taxon>Rickenella</taxon>
    </lineage>
</organism>
<dbReference type="EMBL" id="ML170168">
    <property type="protein sequence ID" value="TDL23985.1"/>
    <property type="molecule type" value="Genomic_DNA"/>
</dbReference>
<proteinExistence type="predicted"/>
<evidence type="ECO:0000313" key="1">
    <source>
        <dbReference type="EMBL" id="TDL23985.1"/>
    </source>
</evidence>
<dbReference type="InterPro" id="IPR027417">
    <property type="entry name" value="P-loop_NTPase"/>
</dbReference>
<dbReference type="PANTHER" id="PTHR37816">
    <property type="entry name" value="YALI0E33011P"/>
    <property type="match status" value="1"/>
</dbReference>
<name>A0A4Y7Q952_9AGAM</name>
<dbReference type="Gene3D" id="3.40.50.300">
    <property type="entry name" value="P-loop containing nucleotide triphosphate hydrolases"/>
    <property type="match status" value="1"/>
</dbReference>
<dbReference type="PANTHER" id="PTHR37816:SF1">
    <property type="entry name" value="TOXIN"/>
    <property type="match status" value="1"/>
</dbReference>
<dbReference type="Proteomes" id="UP000294933">
    <property type="component" value="Unassembled WGS sequence"/>
</dbReference>
<dbReference type="InterPro" id="IPR052922">
    <property type="entry name" value="Cytidylate_Kinase-2"/>
</dbReference>
<dbReference type="VEuPathDB" id="FungiDB:BD410DRAFT_820528"/>
<dbReference type="SUPFAM" id="SSF52540">
    <property type="entry name" value="P-loop containing nucleoside triphosphate hydrolases"/>
    <property type="match status" value="1"/>
</dbReference>
<dbReference type="AlphaFoldDB" id="A0A4Y7Q952"/>
<evidence type="ECO:0008006" key="3">
    <source>
        <dbReference type="Google" id="ProtNLM"/>
    </source>
</evidence>
<evidence type="ECO:0000313" key="2">
    <source>
        <dbReference type="Proteomes" id="UP000294933"/>
    </source>
</evidence>
<keyword evidence="2" id="KW-1185">Reference proteome</keyword>
<dbReference type="OrthoDB" id="65590at2759"/>
<reference evidence="1 2" key="1">
    <citation type="submission" date="2018-06" db="EMBL/GenBank/DDBJ databases">
        <title>A transcriptomic atlas of mushroom development highlights an independent origin of complex multicellularity.</title>
        <authorList>
            <consortium name="DOE Joint Genome Institute"/>
            <person name="Krizsan K."/>
            <person name="Almasi E."/>
            <person name="Merenyi Z."/>
            <person name="Sahu N."/>
            <person name="Viragh M."/>
            <person name="Koszo T."/>
            <person name="Mondo S."/>
            <person name="Kiss B."/>
            <person name="Balint B."/>
            <person name="Kues U."/>
            <person name="Barry K."/>
            <person name="Hegedus J.C."/>
            <person name="Henrissat B."/>
            <person name="Johnson J."/>
            <person name="Lipzen A."/>
            <person name="Ohm R."/>
            <person name="Nagy I."/>
            <person name="Pangilinan J."/>
            <person name="Yan J."/>
            <person name="Xiong Y."/>
            <person name="Grigoriev I.V."/>
            <person name="Hibbett D.S."/>
            <person name="Nagy L.G."/>
        </authorList>
    </citation>
    <scope>NUCLEOTIDE SEQUENCE [LARGE SCALE GENOMIC DNA]</scope>
    <source>
        <strain evidence="1 2">SZMC22713</strain>
    </source>
</reference>